<dbReference type="Proteomes" id="UP001310248">
    <property type="component" value="Unassembled WGS sequence"/>
</dbReference>
<evidence type="ECO:0000313" key="2">
    <source>
        <dbReference type="Proteomes" id="UP001310248"/>
    </source>
</evidence>
<keyword evidence="2" id="KW-1185">Reference proteome</keyword>
<name>A0ABU7G0Q0_9ALTE</name>
<accession>A0ABU7G0Q0</accession>
<reference evidence="1 2" key="2">
    <citation type="submission" date="2023-12" db="EMBL/GenBank/DDBJ databases">
        <authorList>
            <consortium name="Cladostephus spongiosus"/>
            <person name="Lorente B."/>
            <person name="Cabral C."/>
            <person name="Frias J."/>
            <person name="Faria J."/>
            <person name="Toubarro D."/>
        </authorList>
    </citation>
    <scope>NUCLEOTIDE SEQUENCE [LARGE SCALE GENOMIC DNA]</scope>
    <source>
        <strain evidence="1 2">ZMCS4</strain>
    </source>
</reference>
<protein>
    <submittedName>
        <fullName evidence="1">Uncharacterized protein</fullName>
    </submittedName>
</protein>
<dbReference type="EMBL" id="JAYDYW010000004">
    <property type="protein sequence ID" value="MEE1672744.1"/>
    <property type="molecule type" value="Genomic_DNA"/>
</dbReference>
<comment type="caution">
    <text evidence="1">The sequence shown here is derived from an EMBL/GenBank/DDBJ whole genome shotgun (WGS) entry which is preliminary data.</text>
</comment>
<reference evidence="2" key="1">
    <citation type="submission" date="2023-07" db="EMBL/GenBank/DDBJ databases">
        <title>Draft genome sequence of Agarivorans aestuarii strain ZMCS4, a CAZymes producing bacteria isolated from the marine brown algae Clodostephus spongiosus.</title>
        <authorList>
            <person name="Lorente B."/>
            <person name="Cabral C."/>
            <person name="Frias J."/>
            <person name="Faria J."/>
            <person name="Toubarro D."/>
        </authorList>
    </citation>
    <scope>NUCLEOTIDE SEQUENCE [LARGE SCALE GENOMIC DNA]</scope>
    <source>
        <strain evidence="2">ZMCS4</strain>
    </source>
</reference>
<evidence type="ECO:0000313" key="1">
    <source>
        <dbReference type="EMBL" id="MEE1672744.1"/>
    </source>
</evidence>
<organism evidence="1 2">
    <name type="scientific">Agarivorans aestuarii</name>
    <dbReference type="NCBI Taxonomy" id="1563703"/>
    <lineage>
        <taxon>Bacteria</taxon>
        <taxon>Pseudomonadati</taxon>
        <taxon>Pseudomonadota</taxon>
        <taxon>Gammaproteobacteria</taxon>
        <taxon>Alteromonadales</taxon>
        <taxon>Alteromonadaceae</taxon>
        <taxon>Agarivorans</taxon>
    </lineage>
</organism>
<sequence length="290" mass="32776">MIIRRQPLIAMSSSLLLLTAVLIGWKVLNPPAIGEDAICRAAIATHFMQRQLGQIQALPDYPHQYVSASHLGDVPKSVGCQVSGQLISISEQQQAIANVYFEQKRNQIAIIVPRPAAPSRVRLFTREQLTFPKVRLAKHDLATGIHEMYGEGFDTNQIIQQTVALLKANHICGQLERQQNLKLSPVPVNDSYMKQASILTPYLINMVQRSPLNVEEMLKTKQQIAGLEQGFQQNTQSLVQWLQQTESKTPLDKRLLEYHLRDLRRANPRLYLPSNCIQAYIHSAELTQTL</sequence>
<dbReference type="RefSeq" id="WP_329774179.1">
    <property type="nucleotide sequence ID" value="NZ_JAYDYW010000004.1"/>
</dbReference>
<proteinExistence type="predicted"/>
<gene>
    <name evidence="1" type="ORF">SNR37_002154</name>
</gene>